<evidence type="ECO:0000256" key="1">
    <source>
        <dbReference type="SAM" id="Phobius"/>
    </source>
</evidence>
<evidence type="ECO:0000313" key="3">
    <source>
        <dbReference type="Proteomes" id="UP000276984"/>
    </source>
</evidence>
<accession>A0A494RGS5</accession>
<dbReference type="EMBL" id="CP032707">
    <property type="protein sequence ID" value="AYG95608.1"/>
    <property type="molecule type" value="Genomic_DNA"/>
</dbReference>
<organism evidence="2 3">
    <name type="scientific">Brevundimonas naejangsanensis</name>
    <dbReference type="NCBI Taxonomy" id="588932"/>
    <lineage>
        <taxon>Bacteria</taxon>
        <taxon>Pseudomonadati</taxon>
        <taxon>Pseudomonadota</taxon>
        <taxon>Alphaproteobacteria</taxon>
        <taxon>Caulobacterales</taxon>
        <taxon>Caulobacteraceae</taxon>
        <taxon>Brevundimonas</taxon>
    </lineage>
</organism>
<dbReference type="AlphaFoldDB" id="A0A494RGS5"/>
<feature type="transmembrane region" description="Helical" evidence="1">
    <location>
        <begin position="455"/>
        <end position="471"/>
    </location>
</feature>
<feature type="transmembrane region" description="Helical" evidence="1">
    <location>
        <begin position="477"/>
        <end position="501"/>
    </location>
</feature>
<protein>
    <submittedName>
        <fullName evidence="2">Uncharacterized protein</fullName>
    </submittedName>
</protein>
<feature type="transmembrane region" description="Helical" evidence="1">
    <location>
        <begin position="421"/>
        <end position="443"/>
    </location>
</feature>
<gene>
    <name evidence="2" type="ORF">D8I30_10765</name>
</gene>
<keyword evidence="1" id="KW-0812">Transmembrane</keyword>
<proteinExistence type="predicted"/>
<reference evidence="2 3" key="1">
    <citation type="submission" date="2018-10" db="EMBL/GenBank/DDBJ databases">
        <title>Complete genome sequence of Brevundimonas naejangsanensis BRV3.</title>
        <authorList>
            <person name="Berrios L."/>
            <person name="Ely B."/>
        </authorList>
    </citation>
    <scope>NUCLEOTIDE SEQUENCE [LARGE SCALE GENOMIC DNA]</scope>
    <source>
        <strain evidence="2 3">BRV3</strain>
    </source>
</reference>
<name>A0A494RGS5_9CAUL</name>
<keyword evidence="3" id="KW-1185">Reference proteome</keyword>
<dbReference type="OrthoDB" id="10007430at2"/>
<dbReference type="Proteomes" id="UP000276984">
    <property type="component" value="Chromosome"/>
</dbReference>
<keyword evidence="1" id="KW-1133">Transmembrane helix</keyword>
<evidence type="ECO:0000313" key="2">
    <source>
        <dbReference type="EMBL" id="AYG95608.1"/>
    </source>
</evidence>
<sequence length="509" mass="56084">MGEIRLGDHLLVTTQGRDALADLRKTYVGLAAGLSGDFRARFDTLQSADELFSRYPEEINLALDRTVAAVARDIARERIYHWDEAALRKDLEERSEAAAEKYERIRDQYVSITASAAEREALRAEAGQNTPSVMGGGFGVEGAVRGMAVATAANAAIGLVHGAANAAGKAVAASGDRRKKQELLKDPQTREVLAGVLRDIAVEGYRLVADIVNSERNEPGYDVVTAEAGRRAAALAENVGAGRVPAEEVPAVLVEAIGLDPFLEKPWRLWVEKMGDRDGSLVRAAEDLGLPIVAVHKQDLFSRRRAALSWSTPEECQRNADLLEEDARFYGLPFDDIRREIESRAEALDQQRRTFNGIVYPTVEDGARARAEADEIARRTFDGVVYASEAEAGERRDIVSRTFRNKIYSTPNDADRAKNRYFLSVSVFYWISVLLVPFPAALVSLRTGFNLKKRLVAFGWLVVCAGFNIYWQDIFGVVAIAVVGTLVFAAAILLIWIEIWVRKSASRQG</sequence>
<keyword evidence="1" id="KW-0472">Membrane</keyword>